<keyword evidence="4" id="KW-0460">Magnesium</keyword>
<evidence type="ECO:0000256" key="1">
    <source>
        <dbReference type="ARBA" id="ARBA00004651"/>
    </source>
</evidence>
<dbReference type="Gene3D" id="1.20.1110.10">
    <property type="entry name" value="Calcium-transporting ATPase, transmembrane domain"/>
    <property type="match status" value="1"/>
</dbReference>
<evidence type="ECO:0000313" key="7">
    <source>
        <dbReference type="EMBL" id="KMU78389.1"/>
    </source>
</evidence>
<dbReference type="Pfam" id="PF00689">
    <property type="entry name" value="Cation_ATPase_C"/>
    <property type="match status" value="1"/>
</dbReference>
<evidence type="ECO:0000256" key="2">
    <source>
        <dbReference type="ARBA" id="ARBA00022475"/>
    </source>
</evidence>
<feature type="transmembrane region" description="Helical" evidence="5">
    <location>
        <begin position="128"/>
        <end position="151"/>
    </location>
</feature>
<accession>A0A0J8QZR4</accession>
<feature type="transmembrane region" description="Helical" evidence="5">
    <location>
        <begin position="12"/>
        <end position="34"/>
    </location>
</feature>
<organism evidence="7 8">
    <name type="scientific">Coccidioides immitis RMSCC 3703</name>
    <dbReference type="NCBI Taxonomy" id="454286"/>
    <lineage>
        <taxon>Eukaryota</taxon>
        <taxon>Fungi</taxon>
        <taxon>Dikarya</taxon>
        <taxon>Ascomycota</taxon>
        <taxon>Pezizomycotina</taxon>
        <taxon>Eurotiomycetes</taxon>
        <taxon>Eurotiomycetidae</taxon>
        <taxon>Onygenales</taxon>
        <taxon>Onygenaceae</taxon>
        <taxon>Coccidioides</taxon>
    </lineage>
</organism>
<dbReference type="EMBL" id="DS268164">
    <property type="protein sequence ID" value="KMU78389.1"/>
    <property type="molecule type" value="Genomic_DNA"/>
</dbReference>
<protein>
    <submittedName>
        <fullName evidence="7">Magnesium-transporting ATPase</fullName>
    </submittedName>
</protein>
<feature type="domain" description="Cation-transporting P-type ATPase C-terminal" evidence="6">
    <location>
        <begin position="37"/>
        <end position="124"/>
    </location>
</feature>
<reference evidence="8" key="1">
    <citation type="journal article" date="2010" name="Genome Res.">
        <title>Population genomic sequencing of Coccidioides fungi reveals recent hybridization and transposon control.</title>
        <authorList>
            <person name="Neafsey D.E."/>
            <person name="Barker B.M."/>
            <person name="Sharpton T.J."/>
            <person name="Stajich J.E."/>
            <person name="Park D.J."/>
            <person name="Whiston E."/>
            <person name="Hung C.-Y."/>
            <person name="McMahan C."/>
            <person name="White J."/>
            <person name="Sykes S."/>
            <person name="Heiman D."/>
            <person name="Young S."/>
            <person name="Zeng Q."/>
            <person name="Abouelleil A."/>
            <person name="Aftuck L."/>
            <person name="Bessette D."/>
            <person name="Brown A."/>
            <person name="FitzGerald M."/>
            <person name="Lui A."/>
            <person name="Macdonald J.P."/>
            <person name="Priest M."/>
            <person name="Orbach M.J."/>
            <person name="Galgiani J.N."/>
            <person name="Kirkland T.N."/>
            <person name="Cole G.T."/>
            <person name="Birren B.W."/>
            <person name="Henn M.R."/>
            <person name="Taylor J.W."/>
            <person name="Rounsley S.D."/>
        </authorList>
    </citation>
    <scope>NUCLEOTIDE SEQUENCE [LARGE SCALE GENOMIC DNA]</scope>
    <source>
        <strain evidence="8">RMSCC 3703</strain>
    </source>
</reference>
<dbReference type="InterPro" id="IPR023298">
    <property type="entry name" value="ATPase_P-typ_TM_dom_sf"/>
</dbReference>
<keyword evidence="3" id="KW-0597">Phosphoprotein</keyword>
<keyword evidence="2" id="KW-1003">Cell membrane</keyword>
<gene>
    <name evidence="7" type="ORF">CISG_07106</name>
</gene>
<dbReference type="Proteomes" id="UP000054559">
    <property type="component" value="Unassembled WGS sequence"/>
</dbReference>
<comment type="subcellular location">
    <subcellularLocation>
        <location evidence="1">Cell membrane</location>
        <topology evidence="1">Multi-pass membrane protein</topology>
    </subcellularLocation>
</comment>
<evidence type="ECO:0000313" key="8">
    <source>
        <dbReference type="Proteomes" id="UP000054559"/>
    </source>
</evidence>
<evidence type="ECO:0000256" key="4">
    <source>
        <dbReference type="ARBA" id="ARBA00022842"/>
    </source>
</evidence>
<name>A0A0J8QZR4_COCIT</name>
<evidence type="ECO:0000256" key="3">
    <source>
        <dbReference type="ARBA" id="ARBA00022553"/>
    </source>
</evidence>
<sequence length="196" mass="22493">MGRVTYGNTIKYIKMVASSNFGNVFSILIASAWLPFEPMTSLQLLIQNLLYDISQIAIPWDRMDEEYLQEPKKWDAIDLLRFIIVLGPTSSTIDVLTFCLGWFYYNIRTADDPEAVKLFRTHWFLQGRAARAMVASTTIIMAVGFVLPYIPLFQAALRFVNPAATFVGFLAAELLLYCLEVQLVKVIYKRIFKTWL</sequence>
<dbReference type="OrthoDB" id="158672at2759"/>
<dbReference type="PRINTS" id="PR01836">
    <property type="entry name" value="MGATPASE"/>
</dbReference>
<dbReference type="InterPro" id="IPR006068">
    <property type="entry name" value="ATPase_P-typ_cation-transptr_C"/>
</dbReference>
<feature type="transmembrane region" description="Helical" evidence="5">
    <location>
        <begin position="82"/>
        <end position="107"/>
    </location>
</feature>
<keyword evidence="5" id="KW-0812">Transmembrane</keyword>
<dbReference type="GO" id="GO:0015444">
    <property type="term" value="F:P-type magnesium transporter activity"/>
    <property type="evidence" value="ECO:0007669"/>
    <property type="project" value="InterPro"/>
</dbReference>
<dbReference type="STRING" id="454286.A0A0J8QZR4"/>
<keyword evidence="5" id="KW-0472">Membrane</keyword>
<keyword evidence="5" id="KW-1133">Transmembrane helix</keyword>
<evidence type="ECO:0000259" key="6">
    <source>
        <dbReference type="Pfam" id="PF00689"/>
    </source>
</evidence>
<dbReference type="SUPFAM" id="SSF81665">
    <property type="entry name" value="Calcium ATPase, transmembrane domain M"/>
    <property type="match status" value="1"/>
</dbReference>
<dbReference type="AlphaFoldDB" id="A0A0J8QZR4"/>
<feature type="transmembrane region" description="Helical" evidence="5">
    <location>
        <begin position="163"/>
        <end position="188"/>
    </location>
</feature>
<dbReference type="GO" id="GO:0005886">
    <property type="term" value="C:plasma membrane"/>
    <property type="evidence" value="ECO:0007669"/>
    <property type="project" value="UniProtKB-SubCell"/>
</dbReference>
<dbReference type="InterPro" id="IPR006415">
    <property type="entry name" value="P-type_ATPase_IIIB"/>
</dbReference>
<proteinExistence type="predicted"/>
<evidence type="ECO:0000256" key="5">
    <source>
        <dbReference type="SAM" id="Phobius"/>
    </source>
</evidence>